<protein>
    <submittedName>
        <fullName evidence="2">Uncharacterized protein</fullName>
    </submittedName>
</protein>
<sequence length="149" mass="16541">AKLHPARATVCTLPTSSQRKFNALACTPSLVGGFVGNRINAGALGRISCPLERLKFFFPRFGHTCVASRAYVSSFRKARIWSSCRCGCTRLAHVIKCQLTYKSKTKQHSSERPLKIPTRSRKPPHEIPYGSRSANDNSETKPQALTHTQ</sequence>
<keyword evidence="3" id="KW-1185">Reference proteome</keyword>
<evidence type="ECO:0000313" key="3">
    <source>
        <dbReference type="Proteomes" id="UP000075880"/>
    </source>
</evidence>
<accession>A0AAG5CZ71</accession>
<name>A0AAG5CZ71_ANOAO</name>
<proteinExistence type="predicted"/>
<evidence type="ECO:0000313" key="2">
    <source>
        <dbReference type="EnsemblMetazoa" id="ENSAATROPP004141"/>
    </source>
</evidence>
<dbReference type="EnsemblMetazoa" id="ENSAATROPT004316">
    <property type="protein sequence ID" value="ENSAATROPP004141"/>
    <property type="gene ID" value="ENSAATROPG003414"/>
</dbReference>
<evidence type="ECO:0000256" key="1">
    <source>
        <dbReference type="SAM" id="MobiDB-lite"/>
    </source>
</evidence>
<reference evidence="2" key="1">
    <citation type="submission" date="2024-04" db="UniProtKB">
        <authorList>
            <consortium name="EnsemblMetazoa"/>
        </authorList>
    </citation>
    <scope>IDENTIFICATION</scope>
    <source>
        <strain evidence="2">EBRO</strain>
    </source>
</reference>
<organism evidence="2 3">
    <name type="scientific">Anopheles atroparvus</name>
    <name type="common">European mosquito</name>
    <dbReference type="NCBI Taxonomy" id="41427"/>
    <lineage>
        <taxon>Eukaryota</taxon>
        <taxon>Metazoa</taxon>
        <taxon>Ecdysozoa</taxon>
        <taxon>Arthropoda</taxon>
        <taxon>Hexapoda</taxon>
        <taxon>Insecta</taxon>
        <taxon>Pterygota</taxon>
        <taxon>Neoptera</taxon>
        <taxon>Endopterygota</taxon>
        <taxon>Diptera</taxon>
        <taxon>Nematocera</taxon>
        <taxon>Culicoidea</taxon>
        <taxon>Culicidae</taxon>
        <taxon>Anophelinae</taxon>
        <taxon>Anopheles</taxon>
    </lineage>
</organism>
<dbReference type="Proteomes" id="UP000075880">
    <property type="component" value="Unassembled WGS sequence"/>
</dbReference>
<feature type="compositionally biased region" description="Polar residues" evidence="1">
    <location>
        <begin position="132"/>
        <end position="149"/>
    </location>
</feature>
<dbReference type="AlphaFoldDB" id="A0AAG5CZ71"/>
<feature type="region of interest" description="Disordered" evidence="1">
    <location>
        <begin position="103"/>
        <end position="149"/>
    </location>
</feature>